<dbReference type="PANTHER" id="PTHR21257:SF31">
    <property type="entry name" value="DELTA(24(24(1)))-STEROL REDUCTASE ERG4"/>
    <property type="match status" value="1"/>
</dbReference>
<keyword evidence="8 18" id="KW-1133">Transmembrane helix</keyword>
<feature type="compositionally biased region" description="Acidic residues" evidence="19">
    <location>
        <begin position="1551"/>
        <end position="1564"/>
    </location>
</feature>
<keyword evidence="7 18" id="KW-0752">Steroid biosynthesis</keyword>
<keyword evidence="5" id="KW-0256">Endoplasmic reticulum</keyword>
<comment type="catalytic activity">
    <reaction evidence="17">
        <text>ergosterol + NADP(+) = ergosta-5,7,22,24(28)-tetraen-3beta-ol + NADPH + H(+)</text>
        <dbReference type="Rhea" id="RHEA:18501"/>
        <dbReference type="ChEBI" id="CHEBI:15378"/>
        <dbReference type="ChEBI" id="CHEBI:16933"/>
        <dbReference type="ChEBI" id="CHEBI:18249"/>
        <dbReference type="ChEBI" id="CHEBI:57783"/>
        <dbReference type="ChEBI" id="CHEBI:58349"/>
        <dbReference type="EC" id="1.3.1.71"/>
    </reaction>
    <physiologicalReaction direction="right-to-left" evidence="17">
        <dbReference type="Rhea" id="RHEA:18503"/>
    </physiologicalReaction>
</comment>
<dbReference type="Pfam" id="PF06101">
    <property type="entry name" value="Vps62"/>
    <property type="match status" value="1"/>
</dbReference>
<keyword evidence="3 18" id="KW-0444">Lipid biosynthesis</keyword>
<dbReference type="InterPro" id="IPR009291">
    <property type="entry name" value="Vps62"/>
</dbReference>
<evidence type="ECO:0000256" key="7">
    <source>
        <dbReference type="ARBA" id="ARBA00022955"/>
    </source>
</evidence>
<dbReference type="GO" id="GO:0006696">
    <property type="term" value="P:ergosterol biosynthetic process"/>
    <property type="evidence" value="ECO:0007669"/>
    <property type="project" value="TreeGrafter"/>
</dbReference>
<evidence type="ECO:0000313" key="21">
    <source>
        <dbReference type="EMBL" id="KAF4309442.1"/>
    </source>
</evidence>
<evidence type="ECO:0000256" key="5">
    <source>
        <dbReference type="ARBA" id="ARBA00022824"/>
    </source>
</evidence>
<evidence type="ECO:0000256" key="3">
    <source>
        <dbReference type="ARBA" id="ARBA00022516"/>
    </source>
</evidence>
<keyword evidence="14 18" id="KW-0753">Steroid metabolism</keyword>
<evidence type="ECO:0000256" key="19">
    <source>
        <dbReference type="SAM" id="MobiDB-lite"/>
    </source>
</evidence>
<comment type="caution">
    <text evidence="21">The sequence shown here is derived from an EMBL/GenBank/DDBJ whole genome shotgun (WGS) entry which is preliminary data.</text>
</comment>
<keyword evidence="22" id="KW-1185">Reference proteome</keyword>
<evidence type="ECO:0000256" key="14">
    <source>
        <dbReference type="ARBA" id="ARBA00023221"/>
    </source>
</evidence>
<proteinExistence type="inferred from homology"/>
<dbReference type="PROSITE" id="PS01017">
    <property type="entry name" value="STEROL_REDUCT_1"/>
    <property type="match status" value="1"/>
</dbReference>
<dbReference type="PROSITE" id="PS50181">
    <property type="entry name" value="FBOX"/>
    <property type="match status" value="1"/>
</dbReference>
<evidence type="ECO:0000256" key="11">
    <source>
        <dbReference type="ARBA" id="ARBA00023098"/>
    </source>
</evidence>
<keyword evidence="10 18" id="KW-0756">Sterol biosynthesis</keyword>
<feature type="transmembrane region" description="Helical" evidence="18">
    <location>
        <begin position="218"/>
        <end position="239"/>
    </location>
</feature>
<evidence type="ECO:0000313" key="22">
    <source>
        <dbReference type="Proteomes" id="UP000572817"/>
    </source>
</evidence>
<keyword evidence="12 18" id="KW-0472">Membrane</keyword>
<dbReference type="InterPro" id="IPR001810">
    <property type="entry name" value="F-box_dom"/>
</dbReference>
<feature type="region of interest" description="Disordered" evidence="19">
    <location>
        <begin position="1551"/>
        <end position="1642"/>
    </location>
</feature>
<dbReference type="EMBL" id="WWBZ02000016">
    <property type="protein sequence ID" value="KAF4309442.1"/>
    <property type="molecule type" value="Genomic_DNA"/>
</dbReference>
<dbReference type="InterPro" id="IPR001171">
    <property type="entry name" value="ERG24_DHCR-like"/>
</dbReference>
<feature type="domain" description="F-box" evidence="20">
    <location>
        <begin position="877"/>
        <end position="922"/>
    </location>
</feature>
<evidence type="ECO:0000256" key="15">
    <source>
        <dbReference type="ARBA" id="ARBA00029435"/>
    </source>
</evidence>
<gene>
    <name evidence="21" type="ORF">GTA08_BOTSDO02068</name>
</gene>
<keyword evidence="6" id="KW-0521">NADP</keyword>
<dbReference type="GO" id="GO:0005789">
    <property type="term" value="C:endoplasmic reticulum membrane"/>
    <property type="evidence" value="ECO:0007669"/>
    <property type="project" value="UniProtKB-SubCell"/>
</dbReference>
<accession>A0A8H4J045</accession>
<feature type="compositionally biased region" description="Polar residues" evidence="19">
    <location>
        <begin position="1"/>
        <end position="12"/>
    </location>
</feature>
<organism evidence="21 22">
    <name type="scientific">Botryosphaeria dothidea</name>
    <dbReference type="NCBI Taxonomy" id="55169"/>
    <lineage>
        <taxon>Eukaryota</taxon>
        <taxon>Fungi</taxon>
        <taxon>Dikarya</taxon>
        <taxon>Ascomycota</taxon>
        <taxon>Pezizomycotina</taxon>
        <taxon>Dothideomycetes</taxon>
        <taxon>Dothideomycetes incertae sedis</taxon>
        <taxon>Botryosphaeriales</taxon>
        <taxon>Botryosphaeriaceae</taxon>
        <taxon>Botryosphaeria</taxon>
    </lineage>
</organism>
<dbReference type="Pfam" id="PF01222">
    <property type="entry name" value="ERG4_ERG24"/>
    <property type="match status" value="1"/>
</dbReference>
<evidence type="ECO:0000256" key="6">
    <source>
        <dbReference type="ARBA" id="ARBA00022857"/>
    </source>
</evidence>
<evidence type="ECO:0000256" key="10">
    <source>
        <dbReference type="ARBA" id="ARBA00023011"/>
    </source>
</evidence>
<feature type="region of interest" description="Disordered" evidence="19">
    <location>
        <begin position="1"/>
        <end position="97"/>
    </location>
</feature>
<dbReference type="Proteomes" id="UP000572817">
    <property type="component" value="Unassembled WGS sequence"/>
</dbReference>
<evidence type="ECO:0000256" key="13">
    <source>
        <dbReference type="ARBA" id="ARBA00023166"/>
    </source>
</evidence>
<dbReference type="FunFam" id="1.20.120.1630:FF:000003">
    <property type="entry name" value="C-24(28) sterol reductase"/>
    <property type="match status" value="1"/>
</dbReference>
<dbReference type="EC" id="1.3.1.71" evidence="16 18"/>
<dbReference type="Gene3D" id="1.20.1280.50">
    <property type="match status" value="1"/>
</dbReference>
<feature type="transmembrane region" description="Helical" evidence="18">
    <location>
        <begin position="409"/>
        <end position="428"/>
    </location>
</feature>
<dbReference type="GO" id="GO:0000246">
    <property type="term" value="F:Delta24(24-1) sterol reductase activity"/>
    <property type="evidence" value="ECO:0007669"/>
    <property type="project" value="UniProtKB-EC"/>
</dbReference>
<name>A0A8H4J045_9PEZI</name>
<feature type="transmembrane region" description="Helical" evidence="18">
    <location>
        <begin position="251"/>
        <end position="271"/>
    </location>
</feature>
<feature type="transmembrane region" description="Helical" evidence="18">
    <location>
        <begin position="181"/>
        <end position="198"/>
    </location>
</feature>
<dbReference type="InterPro" id="IPR018083">
    <property type="entry name" value="Sterol_reductase_CS"/>
</dbReference>
<dbReference type="Gene3D" id="1.20.120.1630">
    <property type="match status" value="1"/>
</dbReference>
<comment type="pathway">
    <text evidence="15 18">Steroid metabolism; ergosterol biosynthesis.</text>
</comment>
<keyword evidence="11 18" id="KW-0443">Lipid metabolism</keyword>
<evidence type="ECO:0000256" key="2">
    <source>
        <dbReference type="ARBA" id="ARBA00005402"/>
    </source>
</evidence>
<dbReference type="Pfam" id="PF12937">
    <property type="entry name" value="F-box-like"/>
    <property type="match status" value="1"/>
</dbReference>
<evidence type="ECO:0000256" key="8">
    <source>
        <dbReference type="ARBA" id="ARBA00022989"/>
    </source>
</evidence>
<dbReference type="OrthoDB" id="47801at2759"/>
<evidence type="ECO:0000256" key="16">
    <source>
        <dbReference type="ARBA" id="ARBA00038892"/>
    </source>
</evidence>
<feature type="transmembrane region" description="Helical" evidence="18">
    <location>
        <begin position="119"/>
        <end position="140"/>
    </location>
</feature>
<feature type="transmembrane region" description="Helical" evidence="18">
    <location>
        <begin position="308"/>
        <end position="328"/>
    </location>
</feature>
<feature type="transmembrane region" description="Helical" evidence="18">
    <location>
        <begin position="373"/>
        <end position="397"/>
    </location>
</feature>
<keyword evidence="9 18" id="KW-0560">Oxidoreductase</keyword>
<reference evidence="21" key="1">
    <citation type="submission" date="2020-04" db="EMBL/GenBank/DDBJ databases">
        <title>Genome Assembly and Annotation of Botryosphaeria dothidea sdau 11-99, a Latent Pathogen of Apple Fruit Ring Rot in China.</title>
        <authorList>
            <person name="Yu C."/>
            <person name="Diao Y."/>
            <person name="Lu Q."/>
            <person name="Zhao J."/>
            <person name="Cui S."/>
            <person name="Peng C."/>
            <person name="He B."/>
            <person name="Liu H."/>
        </authorList>
    </citation>
    <scope>NUCLEOTIDE SEQUENCE [LARGE SCALE GENOMIC DNA]</scope>
    <source>
        <strain evidence="21">Sdau11-99</strain>
    </source>
</reference>
<protein>
    <recommendedName>
        <fullName evidence="16 18">Delta(24(24(1)))-sterol reductase</fullName>
        <ecNumber evidence="16 18">1.3.1.71</ecNumber>
    </recommendedName>
    <alternativeName>
        <fullName evidence="18">C-24(28) sterol reductase</fullName>
    </alternativeName>
    <alternativeName>
        <fullName evidence="18">Sterol Delta(24(28))-reductase</fullName>
    </alternativeName>
</protein>
<evidence type="ECO:0000259" key="20">
    <source>
        <dbReference type="PROSITE" id="PS50181"/>
    </source>
</evidence>
<evidence type="ECO:0000256" key="12">
    <source>
        <dbReference type="ARBA" id="ARBA00023136"/>
    </source>
</evidence>
<evidence type="ECO:0000256" key="4">
    <source>
        <dbReference type="ARBA" id="ARBA00022692"/>
    </source>
</evidence>
<dbReference type="InterPro" id="IPR036047">
    <property type="entry name" value="F-box-like_dom_sf"/>
</dbReference>
<evidence type="ECO:0000256" key="1">
    <source>
        <dbReference type="ARBA" id="ARBA00004477"/>
    </source>
</evidence>
<feature type="compositionally biased region" description="Polar residues" evidence="19">
    <location>
        <begin position="1588"/>
        <end position="1597"/>
    </location>
</feature>
<keyword evidence="4 18" id="KW-0812">Transmembrane</keyword>
<comment type="subcellular location">
    <subcellularLocation>
        <location evidence="1">Endoplasmic reticulum membrane</location>
        <topology evidence="1">Multi-pass membrane protein</topology>
    </subcellularLocation>
</comment>
<evidence type="ECO:0000256" key="18">
    <source>
        <dbReference type="RuleBase" id="RU369120"/>
    </source>
</evidence>
<evidence type="ECO:0000256" key="9">
    <source>
        <dbReference type="ARBA" id="ARBA00023002"/>
    </source>
</evidence>
<feature type="transmembrane region" description="Helical" evidence="18">
    <location>
        <begin position="334"/>
        <end position="352"/>
    </location>
</feature>
<comment type="similarity">
    <text evidence="2 18">Belongs to the ERG4/ERG24 family.</text>
</comment>
<sequence length="1769" mass="200554">MSQRVTRSQTGATPRYLYRLPSDNTAPRVRKPSNPGFVETPGRRRTTRKSVAPDGESSENSTPAPFAAPVQVQEPLSNGNGHADKYTNGHATNGHVADEKPATNVVDPTMTETSPHFEFGGSLGTGSMMIGFPLLMYYMWAGSTFYGGYAPLPAEGESLGEFFRHLFQLCYEHAFPHARAWTIYWTFMALQMVFYLFMPGVYSKGQALPHLGGKQLDYYCSAVWSFYTTIVLGLALHYTGYFKLYTLIDEFGPLMSVAILSGFLMSFYFYISAHIRGATVRMTGYPVYDFFMGAELNPRLFGWLDWKMFFEVRMPWFILFFLSLGTAARQYENYGYVTGEVCFLVMAHWLYANACSKGEEMIVTTWDMYFEKLGFMLTFWNLAGVPLSYCHCTLYLANHDPSEYAHPKWLLAILFPAYLFVYWVWDTANSQKNHFRRKERGSDYDRKTFPVLPWREVHNPKIIRTDTGKNLLAGGWYGLARKIHYTCDLYFALNWGLITGFKSPFPWFYPVFFSLMIIHRAARDIQRCRQVYGEAWKQYERQVPYLFIPCAEKARARGLLGKRTPEGVPSFVTDYAPLSYIHHEDIYFPSDLQAQIDNTEPKMDFKAVSGAPSPLNLNNLGNLNSFGDNVYLTSKDDITKNPEWLNGVKPDCNGKTGGAISATVIVNDKGKGTVDAFYMYFYAYNWGGVVLDLQLGNHVGDWEHNMIRFEDGEPKWVWFSQHSNGQNFAFDILHKSGDRPVNYVANGTHANYAIPGTHDHTIPNLNLPAGLLLDYTDGPDDGGLLWDPLLSAYFYNYTNATGTPTFTPLGGEEEAYPTSWLNFLGKWGDEEYPESDDRQQLLFGSIAKYASGPTGPVAKQLDREKRAKRTEKPLMHPQYLVSLPDELVLDILQYLDLDDLFQLAQTCRWGYRLSIPLLWKDVELKDCWSLHPRPRRPQLKALRVVDDLADEHDDTPIIKKLMVLASKPSIASHVQTVLHRCHLPTPSIYHELPLFCFRSLTLSHDRRTHKLLLLAIRNMTSVHTLRIIYGHYFLAYGLIWGFLHPHRPRNVSLKRLWLENCSLAMPEAGPIGSSYWPDLSGLTSLRIRRLSYLDDTTQRNVMMEGMSLSRGNVRRKLLQNGIGGEYTTTIDKVLPDGLMSQMSLSEAVRLDNIIYDGLPDVKEFLDSTHVPEDQQIQSSRPAVPAHFLMTLLEDSTSTLTSLNLDMLLSHDAYRSRDEALVRHMLAHLSNLRFPNLRSFQMRNIMTPWTSLPRGTYLLDRAEASYETSTPTIDFLDFVEAHPNIKCLAWPMESFFSHQRAYGETAVQQERVISNLARTLTELRVDATFHFDTENINPGDLHSATGAVARRWRFITNFASRMLKVEHLKMEGGIPREEKHETIRALWRCPLSKIVMIANASPIGNSWGSSDLFQAVTEDEWDLNEEDLNALKETASKPPTPPGQDFEFIPQYDWLRPTLMLHTVACFHAATVTELKFCGYVGAPILFAPTELSHPLLLPLRHFHSLKSLTMSMWLDTNFEGSHRDEEIIQYWINTRDPDTMALVAIIPDDSSESDFNIEDSDDDQAQQRNGQRPTTPPGAADPELQFYHQLQQHIPSNPDNPLPFPEQPPSAQPSASPQPPSAPQQQQPPPNPTNPSSSSQQQNITHQLIAVTGDPVTGPEPVLASSRPLSWARRLHTIYAPGAIADQVSAQVGPYLSDRAKGAKGGVVVRASFCLGHASGWGTVFDIDVGVGLGMVDGGGVGRTLWFEGPREEGERRRWWGKLRGRRWF</sequence>
<feature type="compositionally biased region" description="Pro residues" evidence="19">
    <location>
        <begin position="1598"/>
        <end position="1633"/>
    </location>
</feature>
<dbReference type="SUPFAM" id="SSF81383">
    <property type="entry name" value="F-box domain"/>
    <property type="match status" value="1"/>
</dbReference>
<evidence type="ECO:0000256" key="17">
    <source>
        <dbReference type="ARBA" id="ARBA00048918"/>
    </source>
</evidence>
<keyword evidence="13 18" id="KW-1207">Sterol metabolism</keyword>
<dbReference type="PANTHER" id="PTHR21257">
    <property type="entry name" value="DELTA(14)-STEROL REDUCTASE"/>
    <property type="match status" value="1"/>
</dbReference>